<keyword evidence="6" id="KW-1185">Reference proteome</keyword>
<evidence type="ECO:0000256" key="1">
    <source>
        <dbReference type="ARBA" id="ARBA00023015"/>
    </source>
</evidence>
<evidence type="ECO:0000313" key="6">
    <source>
        <dbReference type="Proteomes" id="UP000711736"/>
    </source>
</evidence>
<comment type="caution">
    <text evidence="5">The sequence shown here is derived from an EMBL/GenBank/DDBJ whole genome shotgun (WGS) entry which is preliminary data.</text>
</comment>
<sequence>MVTLKDVAAKAGVSMSTASGAMRGLDSFKPQTIRKVRKIAEELGYKTNVSAKSLRSGRNDTITFLTSGIQGVYFSQLATCFANELHKRGLHMLIELSQYIDDDANTGTTFMMTDGIIATNARNVSKILGSHPTVLLEDYSEDCLYDTVNAPSAAGSRAAIRHLYEKGCRRIGIVGNVLPETVDFGFPRDVRLYAAADELKRLGIDYDPSNCLKTIGSRQGGRELAHRLADEGLQYDGLYCLSDGIALGMLLGFAERGIKVPEQVAVIGFDGVVEDEFSFPTLSTIATDFEGMASTAVSMLMRRIEHPEDELSPQRVSVGYRLIERASTAR</sequence>
<dbReference type="PANTHER" id="PTHR30146:SF109">
    <property type="entry name" value="HTH-TYPE TRANSCRIPTIONAL REGULATOR GALS"/>
    <property type="match status" value="1"/>
</dbReference>
<dbReference type="Proteomes" id="UP000711736">
    <property type="component" value="Unassembled WGS sequence"/>
</dbReference>
<dbReference type="EMBL" id="JAFEJU010000002">
    <property type="protein sequence ID" value="MBT1174602.1"/>
    <property type="molecule type" value="Genomic_DNA"/>
</dbReference>
<dbReference type="SMART" id="SM00354">
    <property type="entry name" value="HTH_LACI"/>
    <property type="match status" value="1"/>
</dbReference>
<dbReference type="InterPro" id="IPR000843">
    <property type="entry name" value="HTH_LacI"/>
</dbReference>
<dbReference type="InterPro" id="IPR046335">
    <property type="entry name" value="LacI/GalR-like_sensor"/>
</dbReference>
<dbReference type="PROSITE" id="PS50932">
    <property type="entry name" value="HTH_LACI_2"/>
    <property type="match status" value="1"/>
</dbReference>
<keyword evidence="1" id="KW-0805">Transcription regulation</keyword>
<dbReference type="Pfam" id="PF13377">
    <property type="entry name" value="Peripla_BP_3"/>
    <property type="match status" value="1"/>
</dbReference>
<dbReference type="Gene3D" id="1.10.260.40">
    <property type="entry name" value="lambda repressor-like DNA-binding domains"/>
    <property type="match status" value="1"/>
</dbReference>
<protein>
    <submittedName>
        <fullName evidence="5">LacI family DNA-binding transcriptional regulator</fullName>
    </submittedName>
</protein>
<evidence type="ECO:0000313" key="5">
    <source>
        <dbReference type="EMBL" id="MBT1174602.1"/>
    </source>
</evidence>
<dbReference type="SUPFAM" id="SSF47413">
    <property type="entry name" value="lambda repressor-like DNA-binding domains"/>
    <property type="match status" value="1"/>
</dbReference>
<dbReference type="GO" id="GO:0003677">
    <property type="term" value="F:DNA binding"/>
    <property type="evidence" value="ECO:0007669"/>
    <property type="project" value="UniProtKB-KW"/>
</dbReference>
<dbReference type="CDD" id="cd06267">
    <property type="entry name" value="PBP1_LacI_sugar_binding-like"/>
    <property type="match status" value="1"/>
</dbReference>
<name>A0ABS5UUW4_9BIFI</name>
<gene>
    <name evidence="5" type="ORF">JS530_03605</name>
</gene>
<dbReference type="InterPro" id="IPR010982">
    <property type="entry name" value="Lambda_DNA-bd_dom_sf"/>
</dbReference>
<dbReference type="Gene3D" id="3.40.50.2300">
    <property type="match status" value="2"/>
</dbReference>
<dbReference type="Pfam" id="PF00356">
    <property type="entry name" value="LacI"/>
    <property type="match status" value="1"/>
</dbReference>
<evidence type="ECO:0000259" key="4">
    <source>
        <dbReference type="PROSITE" id="PS50932"/>
    </source>
</evidence>
<dbReference type="PANTHER" id="PTHR30146">
    <property type="entry name" value="LACI-RELATED TRANSCRIPTIONAL REPRESSOR"/>
    <property type="match status" value="1"/>
</dbReference>
<organism evidence="5 6">
    <name type="scientific">Bifidobacterium colobi</name>
    <dbReference type="NCBI Taxonomy" id="2809026"/>
    <lineage>
        <taxon>Bacteria</taxon>
        <taxon>Bacillati</taxon>
        <taxon>Actinomycetota</taxon>
        <taxon>Actinomycetes</taxon>
        <taxon>Bifidobacteriales</taxon>
        <taxon>Bifidobacteriaceae</taxon>
        <taxon>Bifidobacterium</taxon>
    </lineage>
</organism>
<keyword evidence="2 5" id="KW-0238">DNA-binding</keyword>
<reference evidence="5 6" key="1">
    <citation type="journal article" date="2021" name="Environ. Microbiol.">
        <title>Genetic insights into the dark matter of the mammalian gut microbiota through targeted genome reconstruction.</title>
        <authorList>
            <person name="Lugli G.A."/>
            <person name="Alessandri G."/>
            <person name="Milani C."/>
            <person name="Viappiani A."/>
            <person name="Fontana F."/>
            <person name="Tarracchini C."/>
            <person name="Mancabelli L."/>
            <person name="Argentini C."/>
            <person name="Ruiz L."/>
            <person name="Margolles A."/>
            <person name="van Sinderen D."/>
            <person name="Turroni F."/>
            <person name="Ventura M."/>
        </authorList>
    </citation>
    <scope>NUCLEOTIDE SEQUENCE [LARGE SCALE GENOMIC DNA]</scope>
    <source>
        <strain evidence="5 6">LC6</strain>
    </source>
</reference>
<evidence type="ECO:0000256" key="3">
    <source>
        <dbReference type="ARBA" id="ARBA00023163"/>
    </source>
</evidence>
<dbReference type="SUPFAM" id="SSF53822">
    <property type="entry name" value="Periplasmic binding protein-like I"/>
    <property type="match status" value="1"/>
</dbReference>
<dbReference type="InterPro" id="IPR028082">
    <property type="entry name" value="Peripla_BP_I"/>
</dbReference>
<dbReference type="RefSeq" id="WP_214375844.1">
    <property type="nucleotide sequence ID" value="NZ_JAFEJU010000002.1"/>
</dbReference>
<evidence type="ECO:0000256" key="2">
    <source>
        <dbReference type="ARBA" id="ARBA00023125"/>
    </source>
</evidence>
<dbReference type="CDD" id="cd01392">
    <property type="entry name" value="HTH_LacI"/>
    <property type="match status" value="1"/>
</dbReference>
<feature type="domain" description="HTH lacI-type" evidence="4">
    <location>
        <begin position="2"/>
        <end position="56"/>
    </location>
</feature>
<proteinExistence type="predicted"/>
<keyword evidence="3" id="KW-0804">Transcription</keyword>
<accession>A0ABS5UUW4</accession>